<dbReference type="PANTHER" id="PTHR19971">
    <property type="entry name" value="SIGNAL-REGULATORY PROTEIN BETA"/>
    <property type="match status" value="1"/>
</dbReference>
<sequence length="502" mass="54439">MPLAVAPGLLLLLLLASGTRGALVVSVPASPVRAQPGSDLLLGCHFSVGGAVDMQALVVQWKLGDRLVAEFDEVLSYPRAGARLFLDELRVGNASLLLPRVGGADAGLYTCSVIHSPSRESQQLELRVEAPPRVSVSGTVVRAGELSNVTCSVSHFYPKSVIVTWLRDKQVVGGPETPHAQLGPDGLYSATSILQLVPSISLADANYSCQVQHVALGAPIQELFRLSVLSPPSLTLQTVVTPEGLGALHVRVSGYYPPNITVDWLRDGEILPSMESLPTREPDGSFTLHSGYILDGPEPDTRVTFTCRVQHPALSTPLGQSITWKETNVISPDRTPKKEPEPSPHNPLVWKSLCLATWVLLGVALGCFVYWSYHHISMSPIRAWECWPKGGVTVLLCGVEGRLRDTDSLTWRNLRLGKVLGPGQPGELSALKPEQHHVVTWRRRLRLGRQQLMSVLTVQTPCDEESFSCTFRPSTRDMQQRQITIPGVAAGGPPLDGDTSVF</sequence>
<dbReference type="Proteomes" id="UP000827986">
    <property type="component" value="Unassembled WGS sequence"/>
</dbReference>
<dbReference type="InterPro" id="IPR003597">
    <property type="entry name" value="Ig_C1-set"/>
</dbReference>
<name>A0A9D3X1D5_9SAUR</name>
<dbReference type="OrthoDB" id="10043043at2759"/>
<dbReference type="SMART" id="SM00407">
    <property type="entry name" value="IGc1"/>
    <property type="match status" value="2"/>
</dbReference>
<evidence type="ECO:0000256" key="2">
    <source>
        <dbReference type="ARBA" id="ARBA00023180"/>
    </source>
</evidence>
<evidence type="ECO:0000256" key="1">
    <source>
        <dbReference type="ARBA" id="ARBA00023157"/>
    </source>
</evidence>
<dbReference type="InterPro" id="IPR003006">
    <property type="entry name" value="Ig/MHC_CS"/>
</dbReference>
<dbReference type="InterPro" id="IPR003599">
    <property type="entry name" value="Ig_sub"/>
</dbReference>
<dbReference type="PROSITE" id="PS50835">
    <property type="entry name" value="IG_LIKE"/>
    <property type="match status" value="3"/>
</dbReference>
<dbReference type="PROSITE" id="PS00290">
    <property type="entry name" value="IG_MHC"/>
    <property type="match status" value="2"/>
</dbReference>
<feature type="domain" description="Ig-like" evidence="4">
    <location>
        <begin position="232"/>
        <end position="323"/>
    </location>
</feature>
<evidence type="ECO:0000256" key="3">
    <source>
        <dbReference type="SAM" id="SignalP"/>
    </source>
</evidence>
<evidence type="ECO:0000313" key="5">
    <source>
        <dbReference type="EMBL" id="KAH1172009.1"/>
    </source>
</evidence>
<evidence type="ECO:0000259" key="4">
    <source>
        <dbReference type="PROSITE" id="PS50835"/>
    </source>
</evidence>
<feature type="domain" description="Ig-like" evidence="4">
    <location>
        <begin position="132"/>
        <end position="227"/>
    </location>
</feature>
<dbReference type="InterPro" id="IPR013783">
    <property type="entry name" value="Ig-like_fold"/>
</dbReference>
<dbReference type="InterPro" id="IPR007110">
    <property type="entry name" value="Ig-like_dom"/>
</dbReference>
<dbReference type="CDD" id="cd00098">
    <property type="entry name" value="IgC1"/>
    <property type="match status" value="2"/>
</dbReference>
<organism evidence="5 6">
    <name type="scientific">Mauremys mutica</name>
    <name type="common">yellowpond turtle</name>
    <dbReference type="NCBI Taxonomy" id="74926"/>
    <lineage>
        <taxon>Eukaryota</taxon>
        <taxon>Metazoa</taxon>
        <taxon>Chordata</taxon>
        <taxon>Craniata</taxon>
        <taxon>Vertebrata</taxon>
        <taxon>Euteleostomi</taxon>
        <taxon>Archelosauria</taxon>
        <taxon>Testudinata</taxon>
        <taxon>Testudines</taxon>
        <taxon>Cryptodira</taxon>
        <taxon>Durocryptodira</taxon>
        <taxon>Testudinoidea</taxon>
        <taxon>Geoemydidae</taxon>
        <taxon>Geoemydinae</taxon>
        <taxon>Mauremys</taxon>
    </lineage>
</organism>
<feature type="chain" id="PRO_5038756745" description="Ig-like domain-containing protein" evidence="3">
    <location>
        <begin position="22"/>
        <end position="502"/>
    </location>
</feature>
<gene>
    <name evidence="5" type="ORF">KIL84_007627</name>
</gene>
<evidence type="ECO:0000313" key="6">
    <source>
        <dbReference type="Proteomes" id="UP000827986"/>
    </source>
</evidence>
<proteinExistence type="predicted"/>
<keyword evidence="3" id="KW-0732">Signal</keyword>
<dbReference type="EMBL" id="JAHDVG010000483">
    <property type="protein sequence ID" value="KAH1172009.1"/>
    <property type="molecule type" value="Genomic_DNA"/>
</dbReference>
<feature type="signal peptide" evidence="3">
    <location>
        <begin position="1"/>
        <end position="21"/>
    </location>
</feature>
<keyword evidence="2" id="KW-0325">Glycoprotein</keyword>
<dbReference type="SMART" id="SM00409">
    <property type="entry name" value="IG"/>
    <property type="match status" value="2"/>
</dbReference>
<dbReference type="SUPFAM" id="SSF48726">
    <property type="entry name" value="Immunoglobulin"/>
    <property type="match status" value="3"/>
</dbReference>
<keyword evidence="6" id="KW-1185">Reference proteome</keyword>
<dbReference type="Gene3D" id="2.60.40.10">
    <property type="entry name" value="Immunoglobulins"/>
    <property type="match status" value="3"/>
</dbReference>
<feature type="domain" description="Ig-like" evidence="4">
    <location>
        <begin position="7"/>
        <end position="127"/>
    </location>
</feature>
<reference evidence="5" key="1">
    <citation type="submission" date="2021-09" db="EMBL/GenBank/DDBJ databases">
        <title>The genome of Mauremys mutica provides insights into the evolution of semi-aquatic lifestyle.</title>
        <authorList>
            <person name="Gong S."/>
            <person name="Gao Y."/>
        </authorList>
    </citation>
    <scope>NUCLEOTIDE SEQUENCE</scope>
    <source>
        <strain evidence="5">MM-2020</strain>
        <tissue evidence="5">Muscle</tissue>
    </source>
</reference>
<dbReference type="Pfam" id="PF07654">
    <property type="entry name" value="C1-set"/>
    <property type="match status" value="2"/>
</dbReference>
<comment type="caution">
    <text evidence="5">The sequence shown here is derived from an EMBL/GenBank/DDBJ whole genome shotgun (WGS) entry which is preliminary data.</text>
</comment>
<keyword evidence="1" id="KW-1015">Disulfide bond</keyword>
<dbReference type="InterPro" id="IPR036179">
    <property type="entry name" value="Ig-like_dom_sf"/>
</dbReference>
<dbReference type="InterPro" id="IPR051755">
    <property type="entry name" value="Ig-like_CS_Receptor"/>
</dbReference>
<accession>A0A9D3X1D5</accession>
<dbReference type="AlphaFoldDB" id="A0A9D3X1D5"/>
<protein>
    <recommendedName>
        <fullName evidence="4">Ig-like domain-containing protein</fullName>
    </recommendedName>
</protein>